<feature type="domain" description="Enoyl-CoA hydratase/isomerase" evidence="4">
    <location>
        <begin position="1"/>
        <end position="325"/>
    </location>
</feature>
<dbReference type="InterPro" id="IPR045004">
    <property type="entry name" value="ECH_dom"/>
</dbReference>
<evidence type="ECO:0000256" key="2">
    <source>
        <dbReference type="ARBA" id="ARBA00011915"/>
    </source>
</evidence>
<dbReference type="InterPro" id="IPR032259">
    <property type="entry name" value="HIBYL-CoA-H"/>
</dbReference>
<evidence type="ECO:0000256" key="3">
    <source>
        <dbReference type="ARBA" id="ARBA00022801"/>
    </source>
</evidence>
<keyword evidence="3" id="KW-0378">Hydrolase</keyword>
<dbReference type="PANTHER" id="PTHR43176:SF3">
    <property type="entry name" value="3-HYDROXYISOBUTYRYL-COA HYDROLASE, MITOCHONDRIAL"/>
    <property type="match status" value="1"/>
</dbReference>
<evidence type="ECO:0000256" key="1">
    <source>
        <dbReference type="ARBA" id="ARBA00001709"/>
    </source>
</evidence>
<evidence type="ECO:0000313" key="5">
    <source>
        <dbReference type="EMBL" id="SVA26890.1"/>
    </source>
</evidence>
<dbReference type="GO" id="GO:0006574">
    <property type="term" value="P:L-valine catabolic process"/>
    <property type="evidence" value="ECO:0007669"/>
    <property type="project" value="TreeGrafter"/>
</dbReference>
<dbReference type="NCBIfam" id="NF004127">
    <property type="entry name" value="PRK05617.1"/>
    <property type="match status" value="1"/>
</dbReference>
<dbReference type="AlphaFoldDB" id="A0A381UFI1"/>
<proteinExistence type="predicted"/>
<evidence type="ECO:0000259" key="4">
    <source>
        <dbReference type="Pfam" id="PF16113"/>
    </source>
</evidence>
<protein>
    <recommendedName>
        <fullName evidence="2">3-hydroxyisobutyryl-CoA hydrolase</fullName>
        <ecNumber evidence="2">3.1.2.4</ecNumber>
    </recommendedName>
</protein>
<dbReference type="Pfam" id="PF16113">
    <property type="entry name" value="ECH_2"/>
    <property type="match status" value="1"/>
</dbReference>
<accession>A0A381UFI1</accession>
<reference evidence="5" key="1">
    <citation type="submission" date="2018-05" db="EMBL/GenBank/DDBJ databases">
        <authorList>
            <person name="Lanie J.A."/>
            <person name="Ng W.-L."/>
            <person name="Kazmierczak K.M."/>
            <person name="Andrzejewski T.M."/>
            <person name="Davidsen T.M."/>
            <person name="Wayne K.J."/>
            <person name="Tettelin H."/>
            <person name="Glass J.I."/>
            <person name="Rusch D."/>
            <person name="Podicherti R."/>
            <person name="Tsui H.-C.T."/>
            <person name="Winkler M.E."/>
        </authorList>
    </citation>
    <scope>NUCLEOTIDE SEQUENCE</scope>
</reference>
<dbReference type="Gene3D" id="3.90.226.10">
    <property type="entry name" value="2-enoyl-CoA Hydratase, Chain A, domain 1"/>
    <property type="match status" value="1"/>
</dbReference>
<dbReference type="CDD" id="cd06558">
    <property type="entry name" value="crotonase-like"/>
    <property type="match status" value="1"/>
</dbReference>
<comment type="catalytic activity">
    <reaction evidence="1">
        <text>3-hydroxy-2-methylpropanoyl-CoA + H2O = 3-hydroxy-2-methylpropanoate + CoA + H(+)</text>
        <dbReference type="Rhea" id="RHEA:20888"/>
        <dbReference type="ChEBI" id="CHEBI:11805"/>
        <dbReference type="ChEBI" id="CHEBI:15377"/>
        <dbReference type="ChEBI" id="CHEBI:15378"/>
        <dbReference type="ChEBI" id="CHEBI:57287"/>
        <dbReference type="ChEBI" id="CHEBI:57340"/>
        <dbReference type="EC" id="3.1.2.4"/>
    </reaction>
</comment>
<dbReference type="GO" id="GO:0005829">
    <property type="term" value="C:cytosol"/>
    <property type="evidence" value="ECO:0007669"/>
    <property type="project" value="TreeGrafter"/>
</dbReference>
<organism evidence="5">
    <name type="scientific">marine metagenome</name>
    <dbReference type="NCBI Taxonomy" id="408172"/>
    <lineage>
        <taxon>unclassified sequences</taxon>
        <taxon>metagenomes</taxon>
        <taxon>ecological metagenomes</taxon>
    </lineage>
</organism>
<name>A0A381UFI1_9ZZZZ</name>
<dbReference type="SUPFAM" id="SSF52096">
    <property type="entry name" value="ClpP/crotonase"/>
    <property type="match status" value="1"/>
</dbReference>
<gene>
    <name evidence="5" type="ORF">METZ01_LOCUS79744</name>
</gene>
<dbReference type="PANTHER" id="PTHR43176">
    <property type="entry name" value="3-HYDROXYISOBUTYRYL-COA HYDROLASE-RELATED"/>
    <property type="match status" value="1"/>
</dbReference>
<sequence>MIDLISPQLDKWAEKKEIVCVIIESVGDRAFCAGGDIRALYESMIKHPGGPNPFAERFFESEYRLDYKIHTYPKPVICWINGIAMGGGVGLMLGCDFKISTENTKFAMPEIGVGLFPDVGFTYYISKLPKNIGLYMMLTSTQLNASDTQLIGLTDYYISSSAKNKLEDQLIKLNWSLDGHENNKLIQSVISKYSKEETYKVGLPKDNLKSRIDLIQNITNEDSLIKVVNNILELETNDEWFIRGIEGLKRGSPTSAFLIWEQCSRSGSLSLEEVFQFELDLAIQVTRHQDFTEGIRAIIIDKDNNPKWIYTKVEDVTKEWIDEHLLPVWNENPLKSLQN</sequence>
<dbReference type="EMBL" id="UINC01006330">
    <property type="protein sequence ID" value="SVA26890.1"/>
    <property type="molecule type" value="Genomic_DNA"/>
</dbReference>
<dbReference type="GO" id="GO:0003860">
    <property type="term" value="F:3-hydroxyisobutyryl-CoA hydrolase activity"/>
    <property type="evidence" value="ECO:0007669"/>
    <property type="project" value="UniProtKB-EC"/>
</dbReference>
<dbReference type="EC" id="3.1.2.4" evidence="2"/>
<dbReference type="InterPro" id="IPR029045">
    <property type="entry name" value="ClpP/crotonase-like_dom_sf"/>
</dbReference>